<evidence type="ECO:0008006" key="4">
    <source>
        <dbReference type="Google" id="ProtNLM"/>
    </source>
</evidence>
<protein>
    <recommendedName>
        <fullName evidence="4">Secretion system C-terminal sorting domain-containing protein</fullName>
    </recommendedName>
</protein>
<gene>
    <name evidence="2" type="ORF">ACFQ1O_14620</name>
</gene>
<sequence>MKKIILTLFFLVGTSTLFAQEAKFSISPKTFYNTILLNSELEIKTDIDVIFYNENDEEVKKYSYEEIKSQSFKVDLKSLAAGKDYKVKILNKNGVLLFTEKLHKSIKANK</sequence>
<keyword evidence="1" id="KW-0732">Signal</keyword>
<feature type="signal peptide" evidence="1">
    <location>
        <begin position="1"/>
        <end position="19"/>
    </location>
</feature>
<dbReference type="EMBL" id="JBHTJM010000011">
    <property type="protein sequence ID" value="MFD0965248.1"/>
    <property type="molecule type" value="Genomic_DNA"/>
</dbReference>
<evidence type="ECO:0000313" key="3">
    <source>
        <dbReference type="Proteomes" id="UP001596997"/>
    </source>
</evidence>
<evidence type="ECO:0000313" key="2">
    <source>
        <dbReference type="EMBL" id="MFD0965248.1"/>
    </source>
</evidence>
<proteinExistence type="predicted"/>
<organism evidence="2 3">
    <name type="scientific">Pseudofulvibacter geojedonensis</name>
    <dbReference type="NCBI Taxonomy" id="1123758"/>
    <lineage>
        <taxon>Bacteria</taxon>
        <taxon>Pseudomonadati</taxon>
        <taxon>Bacteroidota</taxon>
        <taxon>Flavobacteriia</taxon>
        <taxon>Flavobacteriales</taxon>
        <taxon>Flavobacteriaceae</taxon>
        <taxon>Pseudofulvibacter</taxon>
    </lineage>
</organism>
<dbReference type="RefSeq" id="WP_377717477.1">
    <property type="nucleotide sequence ID" value="NZ_JBHTJM010000011.1"/>
</dbReference>
<feature type="chain" id="PRO_5045103795" description="Secretion system C-terminal sorting domain-containing protein" evidence="1">
    <location>
        <begin position="20"/>
        <end position="110"/>
    </location>
</feature>
<keyword evidence="3" id="KW-1185">Reference proteome</keyword>
<reference evidence="3" key="1">
    <citation type="journal article" date="2019" name="Int. J. Syst. Evol. Microbiol.">
        <title>The Global Catalogue of Microorganisms (GCM) 10K type strain sequencing project: providing services to taxonomists for standard genome sequencing and annotation.</title>
        <authorList>
            <consortium name="The Broad Institute Genomics Platform"/>
            <consortium name="The Broad Institute Genome Sequencing Center for Infectious Disease"/>
            <person name="Wu L."/>
            <person name="Ma J."/>
        </authorList>
    </citation>
    <scope>NUCLEOTIDE SEQUENCE [LARGE SCALE GENOMIC DNA]</scope>
    <source>
        <strain evidence="3">CCUG 62114</strain>
    </source>
</reference>
<evidence type="ECO:0000256" key="1">
    <source>
        <dbReference type="SAM" id="SignalP"/>
    </source>
</evidence>
<comment type="caution">
    <text evidence="2">The sequence shown here is derived from an EMBL/GenBank/DDBJ whole genome shotgun (WGS) entry which is preliminary data.</text>
</comment>
<accession>A0ABW3I5R9</accession>
<name>A0ABW3I5R9_9FLAO</name>
<dbReference type="Proteomes" id="UP001596997">
    <property type="component" value="Unassembled WGS sequence"/>
</dbReference>